<gene>
    <name evidence="10" type="ORF">L596_023126</name>
</gene>
<feature type="transmembrane region" description="Helical" evidence="7">
    <location>
        <begin position="74"/>
        <end position="94"/>
    </location>
</feature>
<comment type="caution">
    <text evidence="10">The sequence shown here is derived from an EMBL/GenBank/DDBJ whole genome shotgun (WGS) entry which is preliminary data.</text>
</comment>
<keyword evidence="8" id="KW-0732">Signal</keyword>
<evidence type="ECO:0000256" key="2">
    <source>
        <dbReference type="ARBA" id="ARBA00022448"/>
    </source>
</evidence>
<dbReference type="Proteomes" id="UP000298663">
    <property type="component" value="Unassembled WGS sequence"/>
</dbReference>
<dbReference type="STRING" id="34508.A0A4U5MCQ4"/>
<name>A0A4U5MCQ4_STECR</name>
<feature type="signal peptide" evidence="8">
    <location>
        <begin position="1"/>
        <end position="25"/>
    </location>
</feature>
<dbReference type="InterPro" id="IPR044770">
    <property type="entry name" value="MFS_spinster-like"/>
</dbReference>
<accession>A0A4U5MCQ4</accession>
<organism evidence="10 11">
    <name type="scientific">Steinernema carpocapsae</name>
    <name type="common">Entomopathogenic nematode</name>
    <dbReference type="NCBI Taxonomy" id="34508"/>
    <lineage>
        <taxon>Eukaryota</taxon>
        <taxon>Metazoa</taxon>
        <taxon>Ecdysozoa</taxon>
        <taxon>Nematoda</taxon>
        <taxon>Chromadorea</taxon>
        <taxon>Rhabditida</taxon>
        <taxon>Tylenchina</taxon>
        <taxon>Panagrolaimomorpha</taxon>
        <taxon>Strongyloidoidea</taxon>
        <taxon>Steinernematidae</taxon>
        <taxon>Steinernema</taxon>
    </lineage>
</organism>
<reference evidence="10 11" key="2">
    <citation type="journal article" date="2019" name="G3 (Bethesda)">
        <title>Hybrid Assembly of the Genome of the Entomopathogenic Nematode Steinernema carpocapsae Identifies the X-Chromosome.</title>
        <authorList>
            <person name="Serra L."/>
            <person name="Macchietto M."/>
            <person name="Macias-Munoz A."/>
            <person name="McGill C.J."/>
            <person name="Rodriguez I.M."/>
            <person name="Rodriguez B."/>
            <person name="Murad R."/>
            <person name="Mortazavi A."/>
        </authorList>
    </citation>
    <scope>NUCLEOTIDE SEQUENCE [LARGE SCALE GENOMIC DNA]</scope>
    <source>
        <strain evidence="10 11">ALL</strain>
    </source>
</reference>
<evidence type="ECO:0000256" key="3">
    <source>
        <dbReference type="ARBA" id="ARBA00022692"/>
    </source>
</evidence>
<dbReference type="GO" id="GO:0016020">
    <property type="term" value="C:membrane"/>
    <property type="evidence" value="ECO:0007669"/>
    <property type="project" value="UniProtKB-SubCell"/>
</dbReference>
<evidence type="ECO:0000256" key="1">
    <source>
        <dbReference type="ARBA" id="ARBA00004141"/>
    </source>
</evidence>
<keyword evidence="11" id="KW-1185">Reference proteome</keyword>
<dbReference type="EMBL" id="AZBU02000008">
    <property type="protein sequence ID" value="TKR66899.1"/>
    <property type="molecule type" value="Genomic_DNA"/>
</dbReference>
<evidence type="ECO:0000256" key="6">
    <source>
        <dbReference type="ARBA" id="ARBA00024338"/>
    </source>
</evidence>
<proteinExistence type="inferred from homology"/>
<evidence type="ECO:0000259" key="9">
    <source>
        <dbReference type="PROSITE" id="PS50850"/>
    </source>
</evidence>
<evidence type="ECO:0000256" key="5">
    <source>
        <dbReference type="ARBA" id="ARBA00023136"/>
    </source>
</evidence>
<feature type="domain" description="Major facilitator superfamily (MFS) profile" evidence="9">
    <location>
        <begin position="10"/>
        <end position="148"/>
    </location>
</feature>
<dbReference type="InterPro" id="IPR011701">
    <property type="entry name" value="MFS"/>
</dbReference>
<dbReference type="AlphaFoldDB" id="A0A4U5MCQ4"/>
<dbReference type="PANTHER" id="PTHR23505:SF79">
    <property type="entry name" value="PROTEIN SPINSTER"/>
    <property type="match status" value="1"/>
</dbReference>
<keyword evidence="5 7" id="KW-0472">Membrane</keyword>
<dbReference type="Pfam" id="PF07690">
    <property type="entry name" value="MFS_1"/>
    <property type="match status" value="1"/>
</dbReference>
<reference evidence="10 11" key="1">
    <citation type="journal article" date="2015" name="Genome Biol.">
        <title>Comparative genomics of Steinernema reveals deeply conserved gene regulatory networks.</title>
        <authorList>
            <person name="Dillman A.R."/>
            <person name="Macchietto M."/>
            <person name="Porter C.F."/>
            <person name="Rogers A."/>
            <person name="Williams B."/>
            <person name="Antoshechkin I."/>
            <person name="Lee M.M."/>
            <person name="Goodwin Z."/>
            <person name="Lu X."/>
            <person name="Lewis E.E."/>
            <person name="Goodrich-Blair H."/>
            <person name="Stock S.P."/>
            <person name="Adams B.J."/>
            <person name="Sternberg P.W."/>
            <person name="Mortazavi A."/>
        </authorList>
    </citation>
    <scope>NUCLEOTIDE SEQUENCE [LARGE SCALE GENOMIC DNA]</scope>
    <source>
        <strain evidence="10 11">ALL</strain>
    </source>
</reference>
<feature type="chain" id="PRO_5020198976" description="Major facilitator superfamily (MFS) profile domain-containing protein" evidence="8">
    <location>
        <begin position="26"/>
        <end position="148"/>
    </location>
</feature>
<evidence type="ECO:0000256" key="7">
    <source>
        <dbReference type="SAM" id="Phobius"/>
    </source>
</evidence>
<comment type="subcellular location">
    <subcellularLocation>
        <location evidence="1">Membrane</location>
        <topology evidence="1">Multi-pass membrane protein</topology>
    </subcellularLocation>
</comment>
<dbReference type="InterPro" id="IPR036259">
    <property type="entry name" value="MFS_trans_sf"/>
</dbReference>
<evidence type="ECO:0000256" key="8">
    <source>
        <dbReference type="SAM" id="SignalP"/>
    </source>
</evidence>
<protein>
    <recommendedName>
        <fullName evidence="9">Major facilitator superfamily (MFS) profile domain-containing protein</fullName>
    </recommendedName>
</protein>
<keyword evidence="3 7" id="KW-0812">Transmembrane</keyword>
<dbReference type="SUPFAM" id="SSF103473">
    <property type="entry name" value="MFS general substrate transporter"/>
    <property type="match status" value="1"/>
</dbReference>
<dbReference type="PROSITE" id="PS50850">
    <property type="entry name" value="MFS"/>
    <property type="match status" value="1"/>
</dbReference>
<dbReference type="PANTHER" id="PTHR23505">
    <property type="entry name" value="SPINSTER"/>
    <property type="match status" value="1"/>
</dbReference>
<evidence type="ECO:0000256" key="4">
    <source>
        <dbReference type="ARBA" id="ARBA00022989"/>
    </source>
</evidence>
<evidence type="ECO:0000313" key="11">
    <source>
        <dbReference type="Proteomes" id="UP000298663"/>
    </source>
</evidence>
<dbReference type="InterPro" id="IPR020846">
    <property type="entry name" value="MFS_dom"/>
</dbReference>
<comment type="similarity">
    <text evidence="6">Belongs to the major facilitator superfamily. Spinster (TC 2.A.1.49) family.</text>
</comment>
<dbReference type="Gene3D" id="1.20.1250.20">
    <property type="entry name" value="MFS general substrate transporter like domains"/>
    <property type="match status" value="1"/>
</dbReference>
<dbReference type="OrthoDB" id="6770063at2759"/>
<evidence type="ECO:0000313" key="10">
    <source>
        <dbReference type="EMBL" id="TKR66899.1"/>
    </source>
</evidence>
<keyword evidence="4 7" id="KW-1133">Transmembrane helix</keyword>
<feature type="transmembrane region" description="Helical" evidence="7">
    <location>
        <begin position="49"/>
        <end position="67"/>
    </location>
</feature>
<sequence>MPLRRNKYVTIVVLLLSNLLNYVDRYTVAGVLPQLEAYFGIGSDKLGLLQTCFLGCYTLSSPVYGYIGDRYNRIHVIAAGKLLWVLAVLGSTFVQGDHYWIFFCCRGVVGIGEAAVSNIAPAIIADLFTGRSRTVWTAAYFLMIPIGR</sequence>
<keyword evidence="2" id="KW-0813">Transport</keyword>
<dbReference type="GO" id="GO:0022857">
    <property type="term" value="F:transmembrane transporter activity"/>
    <property type="evidence" value="ECO:0007669"/>
    <property type="project" value="InterPro"/>
</dbReference>